<dbReference type="GO" id="GO:0042910">
    <property type="term" value="F:xenobiotic transmembrane transporter activity"/>
    <property type="evidence" value="ECO:0007669"/>
    <property type="project" value="TreeGrafter"/>
</dbReference>
<evidence type="ECO:0000256" key="3">
    <source>
        <dbReference type="ARBA" id="ARBA00022448"/>
    </source>
</evidence>
<feature type="transmembrane region" description="Helical" evidence="8">
    <location>
        <begin position="432"/>
        <end position="453"/>
    </location>
</feature>
<evidence type="ECO:0000256" key="7">
    <source>
        <dbReference type="ARBA" id="ARBA00023136"/>
    </source>
</evidence>
<evidence type="ECO:0000256" key="5">
    <source>
        <dbReference type="ARBA" id="ARBA00022692"/>
    </source>
</evidence>
<dbReference type="SUPFAM" id="SSF82714">
    <property type="entry name" value="Multidrug efflux transporter AcrB TolC docking domain, DN and DC subdomains"/>
    <property type="match status" value="2"/>
</dbReference>
<dbReference type="InterPro" id="IPR027463">
    <property type="entry name" value="AcrB_DN_DC_subdom"/>
</dbReference>
<evidence type="ECO:0000256" key="1">
    <source>
        <dbReference type="ARBA" id="ARBA00004651"/>
    </source>
</evidence>
<dbReference type="InterPro" id="IPR004763">
    <property type="entry name" value="CusA-like"/>
</dbReference>
<dbReference type="InterPro" id="IPR001036">
    <property type="entry name" value="Acrflvin-R"/>
</dbReference>
<gene>
    <name evidence="9" type="ORF">GWA01_23020</name>
</gene>
<protein>
    <submittedName>
        <fullName evidence="9">Cation efflux system protein</fullName>
    </submittedName>
</protein>
<feature type="transmembrane region" description="Helical" evidence="8">
    <location>
        <begin position="911"/>
        <end position="936"/>
    </location>
</feature>
<name>A0A511B464_9PROT</name>
<feature type="transmembrane region" description="Helical" evidence="8">
    <location>
        <begin position="957"/>
        <end position="976"/>
    </location>
</feature>
<keyword evidence="10" id="KW-1185">Reference proteome</keyword>
<dbReference type="Proteomes" id="UP000321230">
    <property type="component" value="Unassembled WGS sequence"/>
</dbReference>
<evidence type="ECO:0000256" key="8">
    <source>
        <dbReference type="SAM" id="Phobius"/>
    </source>
</evidence>
<dbReference type="EMBL" id="BJUZ01000003">
    <property type="protein sequence ID" value="GEK94532.1"/>
    <property type="molecule type" value="Genomic_DNA"/>
</dbReference>
<dbReference type="OrthoDB" id="9758757at2"/>
<dbReference type="SUPFAM" id="SSF82866">
    <property type="entry name" value="Multidrug efflux transporter AcrB transmembrane domain"/>
    <property type="match status" value="2"/>
</dbReference>
<keyword evidence="3" id="KW-0813">Transport</keyword>
<dbReference type="Pfam" id="PF00873">
    <property type="entry name" value="ACR_tran"/>
    <property type="match status" value="1"/>
</dbReference>
<feature type="transmembrane region" description="Helical" evidence="8">
    <location>
        <begin position="988"/>
        <end position="1011"/>
    </location>
</feature>
<dbReference type="GO" id="GO:0008324">
    <property type="term" value="F:monoatomic cation transmembrane transporter activity"/>
    <property type="evidence" value="ECO:0007669"/>
    <property type="project" value="InterPro"/>
</dbReference>
<dbReference type="Gene3D" id="3.30.2090.10">
    <property type="entry name" value="Multidrug efflux transporter AcrB TolC docking domain, DN and DC subdomains"/>
    <property type="match status" value="2"/>
</dbReference>
<dbReference type="GO" id="GO:0005886">
    <property type="term" value="C:plasma membrane"/>
    <property type="evidence" value="ECO:0007669"/>
    <property type="project" value="UniProtKB-SubCell"/>
</dbReference>
<feature type="transmembrane region" description="Helical" evidence="8">
    <location>
        <begin position="885"/>
        <end position="905"/>
    </location>
</feature>
<dbReference type="Gene3D" id="1.20.1640.10">
    <property type="entry name" value="Multidrug efflux transporter AcrB transmembrane domain"/>
    <property type="match status" value="2"/>
</dbReference>
<sequence>MIERLIAWCFSHRKVVFIAAVLLALMGGAAWRVLPVEAYPDLGAVSVLVTTQMPGLAAEEMEQQVTTPVERQLASVPGVVDSRSTSTFGLSLVTLIFRDGTNVYLARQQVLSQLSSLSLTNGAQPALGPISGPAGEIYRYTLESDDRNLMELSDVQKWIVTPAIQHIPGVVNVDNFGGFTREYQLELEPTALLRYGIGLEDVLSAIRNSNVNSGGGRVSRGEQSYVIRGIGMIHSLEDMGNIVVSHHGGVPVFVKDLGRVQFGHQVREGILGKDHNPDTVEGVVTMLSGENPSVVLQGLHETIASLQKQLAAQHVRIVPYMDRDNLVQATTHKVGETMFEGIFLVVIILTLFLGSPRSAIVTAVTIPLALSAVFVLMHVFNMSANLFSLGAIDFGVIVDGAIVITETILRIREDHPHDPLSPANVLTVAKRAGRAIFSSTLIIIVAYSPLFAFEGSEGKLFRPMAYTVSFALLGALVCALTLIPSLTFLALRKPRHIWHNKPLEWLHGHYTRALGHFIDRPLIAYFGGAAALVAVIFLGASIGREFLPDLDEGALWLQVQMPTGISLDKGERIADELRSAVREFPETSYAITQLGRSDDGTDPWTPSHIEMPVGLKPYDQWPGGENKAQFVQRLRARLSRIPGIDFSISQPIQDNMSDLVGGAHSPLVLRVYGNDFSELRRIGQQIVDILHRVPGTASASIFQEPRIPQIDITADRLAAARYGISVSDISDLVTNAIGDAPITTVYEDDRFYNATLHIRKQDIQDMQTLAQIPLLNADGLQVPLSQVAHVGLHMGESNISHELSKRQITIRVDNGDRPLSQYLADAQARIESSVHYDHQKYRLEWAGTFQQEERAQKRLIFALGVMFAVMLLLLFAEFRTIRQAFLILSVVPLATLGGLVALHLRGETLNIATSVGFIALFGVAVQNGIIMIASINRHRAEGLPVRDATIMGAAERFRPVLMTATVASAGMLPAAMATGIGTDVQRGLATVVVGGLGIATLLTLFALPVYFCELEMWVEKREKRRPKRIKEDEALS</sequence>
<dbReference type="RefSeq" id="WP_146798142.1">
    <property type="nucleotide sequence ID" value="NZ_BARC01000002.1"/>
</dbReference>
<evidence type="ECO:0000313" key="10">
    <source>
        <dbReference type="Proteomes" id="UP000321230"/>
    </source>
</evidence>
<feature type="transmembrane region" description="Helical" evidence="8">
    <location>
        <begin position="859"/>
        <end position="878"/>
    </location>
</feature>
<evidence type="ECO:0000256" key="4">
    <source>
        <dbReference type="ARBA" id="ARBA00022475"/>
    </source>
</evidence>
<accession>A0A511B464</accession>
<dbReference type="NCBIfam" id="TIGR00914">
    <property type="entry name" value="2A0601"/>
    <property type="match status" value="1"/>
</dbReference>
<proteinExistence type="inferred from homology"/>
<comment type="subcellular location">
    <subcellularLocation>
        <location evidence="1">Cell membrane</location>
        <topology evidence="1">Multi-pass membrane protein</topology>
    </subcellularLocation>
</comment>
<feature type="transmembrane region" description="Helical" evidence="8">
    <location>
        <begin position="337"/>
        <end position="353"/>
    </location>
</feature>
<evidence type="ECO:0000313" key="9">
    <source>
        <dbReference type="EMBL" id="GEK94532.1"/>
    </source>
</evidence>
<dbReference type="AlphaFoldDB" id="A0A511B464"/>
<dbReference type="PANTHER" id="PTHR32063:SF17">
    <property type="entry name" value="CATION EFFLUX SYSTEM PROTEIN"/>
    <property type="match status" value="1"/>
</dbReference>
<reference evidence="9 10" key="1">
    <citation type="submission" date="2019-07" db="EMBL/GenBank/DDBJ databases">
        <title>Whole genome shotgun sequence of Gluconobacter wancherniae NBRC 103581.</title>
        <authorList>
            <person name="Hosoyama A."/>
            <person name="Uohara A."/>
            <person name="Ohji S."/>
            <person name="Ichikawa N."/>
        </authorList>
    </citation>
    <scope>NUCLEOTIDE SEQUENCE [LARGE SCALE GENOMIC DNA]</scope>
    <source>
        <strain evidence="9 10">NBRC 103581</strain>
    </source>
</reference>
<dbReference type="PANTHER" id="PTHR32063">
    <property type="match status" value="1"/>
</dbReference>
<feature type="transmembrane region" description="Helical" evidence="8">
    <location>
        <begin position="522"/>
        <end position="542"/>
    </location>
</feature>
<feature type="transmembrane region" description="Helical" evidence="8">
    <location>
        <begin position="465"/>
        <end position="491"/>
    </location>
</feature>
<keyword evidence="7 8" id="KW-0472">Membrane</keyword>
<organism evidence="9 10">
    <name type="scientific">Gluconobacter wancherniae NBRC 103581</name>
    <dbReference type="NCBI Taxonomy" id="656744"/>
    <lineage>
        <taxon>Bacteria</taxon>
        <taxon>Pseudomonadati</taxon>
        <taxon>Pseudomonadota</taxon>
        <taxon>Alphaproteobacteria</taxon>
        <taxon>Acetobacterales</taxon>
        <taxon>Acetobacteraceae</taxon>
        <taxon>Gluconobacter</taxon>
    </lineage>
</organism>
<comment type="similarity">
    <text evidence="2">Belongs to the resistance-nodulation-cell division (RND) (TC 2.A.6) family.</text>
</comment>
<evidence type="ECO:0000256" key="6">
    <source>
        <dbReference type="ARBA" id="ARBA00022989"/>
    </source>
</evidence>
<keyword evidence="5 8" id="KW-0812">Transmembrane</keyword>
<dbReference type="Gene3D" id="3.30.70.1430">
    <property type="entry name" value="Multidrug efflux transporter AcrB pore domain"/>
    <property type="match status" value="2"/>
</dbReference>
<feature type="transmembrane region" description="Helical" evidence="8">
    <location>
        <begin position="360"/>
        <end position="380"/>
    </location>
</feature>
<keyword evidence="6 8" id="KW-1133">Transmembrane helix</keyword>
<evidence type="ECO:0000256" key="2">
    <source>
        <dbReference type="ARBA" id="ARBA00010942"/>
    </source>
</evidence>
<dbReference type="Gene3D" id="3.30.70.1440">
    <property type="entry name" value="Multidrug efflux transporter AcrB pore domain"/>
    <property type="match status" value="1"/>
</dbReference>
<dbReference type="SUPFAM" id="SSF82693">
    <property type="entry name" value="Multidrug efflux transporter AcrB pore domain, PN1, PN2, PC1 and PC2 subdomains"/>
    <property type="match status" value="3"/>
</dbReference>
<keyword evidence="4" id="KW-1003">Cell membrane</keyword>
<dbReference type="PRINTS" id="PR00702">
    <property type="entry name" value="ACRIFLAVINRP"/>
</dbReference>
<dbReference type="Gene3D" id="3.30.70.1320">
    <property type="entry name" value="Multidrug efflux transporter AcrB pore domain like"/>
    <property type="match status" value="1"/>
</dbReference>
<comment type="caution">
    <text evidence="9">The sequence shown here is derived from an EMBL/GenBank/DDBJ whole genome shotgun (WGS) entry which is preliminary data.</text>
</comment>